<sequence length="84" mass="9568">MDISRAEQRILHLLAQGGSIHHRREDGQIVDVKCFTRDGACLTGFSLDLFARLKRRGYVESRGGAPYRISRLSLARVRSQLDNR</sequence>
<dbReference type="InterPro" id="IPR018654">
    <property type="entry name" value="YjhX_toxin"/>
</dbReference>
<comment type="caution">
    <text evidence="1">The sequence shown here is derived from an EMBL/GenBank/DDBJ whole genome shotgun (WGS) entry which is preliminary data.</text>
</comment>
<dbReference type="Pfam" id="PF09857">
    <property type="entry name" value="YjhX_toxin"/>
    <property type="match status" value="1"/>
</dbReference>
<name>A0A255Y6F8_9SPHN</name>
<proteinExistence type="predicted"/>
<protein>
    <submittedName>
        <fullName evidence="1">Uncharacterized protein</fullName>
    </submittedName>
</protein>
<accession>A0A255Y6F8</accession>
<dbReference type="AlphaFoldDB" id="A0A255Y6F8"/>
<organism evidence="1 2">
    <name type="scientific">Sandarakinorhabdus cyanobacteriorum</name>
    <dbReference type="NCBI Taxonomy" id="1981098"/>
    <lineage>
        <taxon>Bacteria</taxon>
        <taxon>Pseudomonadati</taxon>
        <taxon>Pseudomonadota</taxon>
        <taxon>Alphaproteobacteria</taxon>
        <taxon>Sphingomonadales</taxon>
        <taxon>Sphingosinicellaceae</taxon>
        <taxon>Sandarakinorhabdus</taxon>
    </lineage>
</organism>
<evidence type="ECO:0000313" key="1">
    <source>
        <dbReference type="EMBL" id="OYQ24741.1"/>
    </source>
</evidence>
<evidence type="ECO:0000313" key="2">
    <source>
        <dbReference type="Proteomes" id="UP000216991"/>
    </source>
</evidence>
<gene>
    <name evidence="1" type="ORF">CHU93_15400</name>
</gene>
<dbReference type="Proteomes" id="UP000216991">
    <property type="component" value="Unassembled WGS sequence"/>
</dbReference>
<keyword evidence="2" id="KW-1185">Reference proteome</keyword>
<dbReference type="EMBL" id="NOXT01000124">
    <property type="protein sequence ID" value="OYQ24741.1"/>
    <property type="molecule type" value="Genomic_DNA"/>
</dbReference>
<dbReference type="OrthoDB" id="7204880at2"/>
<reference evidence="1 2" key="1">
    <citation type="submission" date="2017-07" db="EMBL/GenBank/DDBJ databases">
        <title>Sandarakinorhabdus cyanobacteriorum sp. nov., a novel bacterium isolated from cyanobacterial aggregates in a eutrophic lake.</title>
        <authorList>
            <person name="Cai H."/>
        </authorList>
    </citation>
    <scope>NUCLEOTIDE SEQUENCE [LARGE SCALE GENOMIC DNA]</scope>
    <source>
        <strain evidence="1 2">TH057</strain>
    </source>
</reference>
<dbReference type="NCBIfam" id="NF010240">
    <property type="entry name" value="PRK13687.1"/>
    <property type="match status" value="1"/>
</dbReference>